<dbReference type="SUPFAM" id="SSF46689">
    <property type="entry name" value="Homeodomain-like"/>
    <property type="match status" value="1"/>
</dbReference>
<reference evidence="4" key="1">
    <citation type="journal article" date="2019" name="Int. J. Syst. Evol. Microbiol.">
        <title>The Global Catalogue of Microorganisms (GCM) 10K type strain sequencing project: providing services to taxonomists for standard genome sequencing and annotation.</title>
        <authorList>
            <consortium name="The Broad Institute Genomics Platform"/>
            <consortium name="The Broad Institute Genome Sequencing Center for Infectious Disease"/>
            <person name="Wu L."/>
            <person name="Ma J."/>
        </authorList>
    </citation>
    <scope>NUCLEOTIDE SEQUENCE [LARGE SCALE GENOMIC DNA]</scope>
    <source>
        <strain evidence="4">KCTC 52660</strain>
    </source>
</reference>
<evidence type="ECO:0000256" key="1">
    <source>
        <dbReference type="SAM" id="MobiDB-lite"/>
    </source>
</evidence>
<organism evidence="3 4">
    <name type="scientific">Halomonas tibetensis</name>
    <dbReference type="NCBI Taxonomy" id="2259590"/>
    <lineage>
        <taxon>Bacteria</taxon>
        <taxon>Pseudomonadati</taxon>
        <taxon>Pseudomonadota</taxon>
        <taxon>Gammaproteobacteria</taxon>
        <taxon>Oceanospirillales</taxon>
        <taxon>Halomonadaceae</taxon>
        <taxon>Halomonas</taxon>
    </lineage>
</organism>
<dbReference type="SUPFAM" id="SSF53098">
    <property type="entry name" value="Ribonuclease H-like"/>
    <property type="match status" value="1"/>
</dbReference>
<dbReference type="EMBL" id="JBHRSQ010000020">
    <property type="protein sequence ID" value="MFC2993186.1"/>
    <property type="molecule type" value="Genomic_DNA"/>
</dbReference>
<evidence type="ECO:0000313" key="3">
    <source>
        <dbReference type="EMBL" id="MFC2993186.1"/>
    </source>
</evidence>
<dbReference type="InterPro" id="IPR012337">
    <property type="entry name" value="RNaseH-like_sf"/>
</dbReference>
<protein>
    <submittedName>
        <fullName evidence="3">IS3 family transposase</fullName>
    </submittedName>
</protein>
<dbReference type="InterPro" id="IPR009057">
    <property type="entry name" value="Homeodomain-like_sf"/>
</dbReference>
<comment type="caution">
    <text evidence="3">The sequence shown here is derived from an EMBL/GenBank/DDBJ whole genome shotgun (WGS) entry which is preliminary data.</text>
</comment>
<dbReference type="PROSITE" id="PS50994">
    <property type="entry name" value="INTEGRASE"/>
    <property type="match status" value="1"/>
</dbReference>
<gene>
    <name evidence="3" type="ORF">ACFODV_14260</name>
</gene>
<feature type="domain" description="Integrase catalytic" evidence="2">
    <location>
        <begin position="111"/>
        <end position="283"/>
    </location>
</feature>
<dbReference type="InterPro" id="IPR036397">
    <property type="entry name" value="RNaseH_sf"/>
</dbReference>
<accession>A0ABV7B6X1</accession>
<dbReference type="Proteomes" id="UP001595386">
    <property type="component" value="Unassembled WGS sequence"/>
</dbReference>
<dbReference type="Gene3D" id="3.30.420.10">
    <property type="entry name" value="Ribonuclease H-like superfamily/Ribonuclease H"/>
    <property type="match status" value="1"/>
</dbReference>
<proteinExistence type="predicted"/>
<dbReference type="RefSeq" id="WP_379760575.1">
    <property type="nucleotide sequence ID" value="NZ_JBHRSQ010000020.1"/>
</dbReference>
<evidence type="ECO:0000313" key="4">
    <source>
        <dbReference type="Proteomes" id="UP001595386"/>
    </source>
</evidence>
<feature type="region of interest" description="Disordered" evidence="1">
    <location>
        <begin position="33"/>
        <end position="56"/>
    </location>
</feature>
<dbReference type="PANTHER" id="PTHR46889:SF4">
    <property type="entry name" value="TRANSPOSASE INSO FOR INSERTION SEQUENCE ELEMENT IS911B-RELATED"/>
    <property type="match status" value="1"/>
</dbReference>
<dbReference type="InterPro" id="IPR001584">
    <property type="entry name" value="Integrase_cat-core"/>
</dbReference>
<dbReference type="Pfam" id="PF00665">
    <property type="entry name" value="rve"/>
    <property type="match status" value="1"/>
</dbReference>
<sequence>MAVLDERPSHVSMAQACRAMGVNRSTVYAWRQRRDKRLTESSTSRRHSPQPRALSAKERAQMLEIAHSEPYRDQPVYEIYHDLLQQGIYLGSLSSWYRQLREAKESGAPQHHAMPRITARAANEAWTWDISKLPTMRRGHYLNLYVVLDLYSRFIVAWMVSHKENAALAQQLFQEAVDRYGIPQGALTLHQDRGSPMIARSYLDLMGELGVTCSHSRPRVSNDNPFSESQFKTSKYQPDYPGRFESIAHARQWYSTYVDWYNLQHHHSGLAGFTPEQVYTGRYQAIAQVRQRALDESFEAHPERFIQGRPTVAMPPDSVSINPVQPDDDDPAPYSVVNFPTLSAASNTAAKSTLIFKDLSESG</sequence>
<name>A0ABV7B6X1_9GAMM</name>
<keyword evidence="4" id="KW-1185">Reference proteome</keyword>
<dbReference type="InterPro" id="IPR050900">
    <property type="entry name" value="Transposase_IS3/IS150/IS904"/>
</dbReference>
<dbReference type="InterPro" id="IPR048020">
    <property type="entry name" value="Transpos_IS3"/>
</dbReference>
<evidence type="ECO:0000259" key="2">
    <source>
        <dbReference type="PROSITE" id="PS50994"/>
    </source>
</evidence>
<dbReference type="PANTHER" id="PTHR46889">
    <property type="entry name" value="TRANSPOSASE INSF FOR INSERTION SEQUENCE IS3B-RELATED"/>
    <property type="match status" value="1"/>
</dbReference>
<dbReference type="NCBIfam" id="NF033516">
    <property type="entry name" value="transpos_IS3"/>
    <property type="match status" value="1"/>
</dbReference>